<gene>
    <name evidence="4" type="ORF">BN946_scf184912.g3</name>
</gene>
<dbReference type="InterPro" id="IPR040976">
    <property type="entry name" value="Pkinase_fungal"/>
</dbReference>
<proteinExistence type="predicted"/>
<dbReference type="HOGENOM" id="CLU_742149_0_0_1"/>
<feature type="region of interest" description="Disordered" evidence="1">
    <location>
        <begin position="354"/>
        <end position="403"/>
    </location>
</feature>
<reference evidence="4" key="1">
    <citation type="submission" date="2014-01" db="EMBL/GenBank/DDBJ databases">
        <title>The genome of the white-rot fungus Pycnoporus cinnabarinus: a basidiomycete model with a versatile arsenal for lignocellulosic biomass breakdown.</title>
        <authorList>
            <person name="Levasseur A."/>
            <person name="Lomascolo A."/>
            <person name="Ruiz-Duenas F.J."/>
            <person name="Uzan E."/>
            <person name="Piumi F."/>
            <person name="Kues U."/>
            <person name="Ram A.F.J."/>
            <person name="Murat C."/>
            <person name="Haon M."/>
            <person name="Benoit I."/>
            <person name="Arfi Y."/>
            <person name="Chevret D."/>
            <person name="Drula E."/>
            <person name="Kwon M.J."/>
            <person name="Gouret P."/>
            <person name="Lesage-Meessen L."/>
            <person name="Lombard V."/>
            <person name="Mariette J."/>
            <person name="Noirot C."/>
            <person name="Park J."/>
            <person name="Patyshakuliyeva A."/>
            <person name="Wieneger R.A.B."/>
            <person name="Wosten H.A.B."/>
            <person name="Martin F."/>
            <person name="Coutinho P.M."/>
            <person name="de Vries R."/>
            <person name="Martinez A.T."/>
            <person name="Klopp C."/>
            <person name="Pontarotti P."/>
            <person name="Henrissat B."/>
            <person name="Record E."/>
        </authorList>
    </citation>
    <scope>NUCLEOTIDE SEQUENCE [LARGE SCALE GENOMIC DNA]</scope>
    <source>
        <strain evidence="4">BRFM137</strain>
    </source>
</reference>
<comment type="caution">
    <text evidence="4">The sequence shown here is derived from an EMBL/GenBank/DDBJ whole genome shotgun (WGS) entry which is preliminary data.</text>
</comment>
<evidence type="ECO:0000259" key="3">
    <source>
        <dbReference type="Pfam" id="PF17667"/>
    </source>
</evidence>
<name>A0A060SZ09_PYCCI</name>
<feature type="region of interest" description="Disordered" evidence="1">
    <location>
        <begin position="184"/>
        <end position="242"/>
    </location>
</feature>
<dbReference type="PANTHER" id="PTHR38248:SF2">
    <property type="entry name" value="FUNK1 11"/>
    <property type="match status" value="1"/>
</dbReference>
<organism evidence="4 5">
    <name type="scientific">Pycnoporus cinnabarinus</name>
    <name type="common">Cinnabar-red polypore</name>
    <name type="synonym">Trametes cinnabarina</name>
    <dbReference type="NCBI Taxonomy" id="5643"/>
    <lineage>
        <taxon>Eukaryota</taxon>
        <taxon>Fungi</taxon>
        <taxon>Dikarya</taxon>
        <taxon>Basidiomycota</taxon>
        <taxon>Agaricomycotina</taxon>
        <taxon>Agaricomycetes</taxon>
        <taxon>Polyporales</taxon>
        <taxon>Polyporaceae</taxon>
        <taxon>Trametes</taxon>
    </lineage>
</organism>
<dbReference type="AlphaFoldDB" id="A0A060SZ09"/>
<dbReference type="GO" id="GO:0004672">
    <property type="term" value="F:protein kinase activity"/>
    <property type="evidence" value="ECO:0007669"/>
    <property type="project" value="InterPro"/>
</dbReference>
<dbReference type="PANTHER" id="PTHR38248">
    <property type="entry name" value="FUNK1 6"/>
    <property type="match status" value="1"/>
</dbReference>
<dbReference type="Gene3D" id="1.10.510.10">
    <property type="entry name" value="Transferase(Phosphotransferase) domain 1"/>
    <property type="match status" value="1"/>
</dbReference>
<dbReference type="SUPFAM" id="SSF56112">
    <property type="entry name" value="Protein kinase-like (PK-like)"/>
    <property type="match status" value="1"/>
</dbReference>
<dbReference type="InterPro" id="IPR008266">
    <property type="entry name" value="Tyr_kinase_AS"/>
</dbReference>
<feature type="chain" id="PRO_5001587859" description="Fungal-type protein kinase domain-containing protein" evidence="2">
    <location>
        <begin position="23"/>
        <end position="403"/>
    </location>
</feature>
<feature type="compositionally biased region" description="Polar residues" evidence="1">
    <location>
        <begin position="184"/>
        <end position="211"/>
    </location>
</feature>
<dbReference type="STRING" id="5643.A0A060SZ09"/>
<keyword evidence="5" id="KW-1185">Reference proteome</keyword>
<feature type="signal peptide" evidence="2">
    <location>
        <begin position="1"/>
        <end position="22"/>
    </location>
</feature>
<sequence length="403" mass="45090">MEKFLSFSELVLLIGLCIQAHGQAFLRKGFLHRDISAGNVLIHPRCVEVDGRMEELRVGILADWELAKKVVKPMTEDAARQPHRTGTWQFMSASALNHPTKRIIVQDDMESFFHLILYFAIRFLPHNCENVGAFMDRYFDGHVEANGVCYAGEKKYMAMTNGNLSTLQPDLPLVFYIRRETQEPHSNNAVQTPHVSMDDSSQDSCEPSNPGRTEKPATGELSAGLAKPSISPEEDSEEPLERHPINALLSDILVRIKAHYMLYVPKKEVKAGSGHAAHRSNTPVPGTTPAVKAKLGMLFRHLRATRTGPSTPALSQATHKPEVVDPAMVALAGELGDQETMKALLERHVMEGDDWPDYEDRVPDQLPKNYRRGNEMAHGSKRTLESTQMETDEPPSKRSRSIR</sequence>
<accession>A0A060SZ09</accession>
<evidence type="ECO:0000256" key="1">
    <source>
        <dbReference type="SAM" id="MobiDB-lite"/>
    </source>
</evidence>
<dbReference type="Pfam" id="PF17667">
    <property type="entry name" value="Pkinase_fungal"/>
    <property type="match status" value="1"/>
</dbReference>
<protein>
    <recommendedName>
        <fullName evidence="3">Fungal-type protein kinase domain-containing protein</fullName>
    </recommendedName>
</protein>
<dbReference type="InterPro" id="IPR011009">
    <property type="entry name" value="Kinase-like_dom_sf"/>
</dbReference>
<evidence type="ECO:0000313" key="5">
    <source>
        <dbReference type="Proteomes" id="UP000029665"/>
    </source>
</evidence>
<keyword evidence="2" id="KW-0732">Signal</keyword>
<feature type="domain" description="Fungal-type protein kinase" evidence="3">
    <location>
        <begin position="3"/>
        <end position="118"/>
    </location>
</feature>
<evidence type="ECO:0000313" key="4">
    <source>
        <dbReference type="EMBL" id="CDO77504.1"/>
    </source>
</evidence>
<dbReference type="EMBL" id="CCBP010000457">
    <property type="protein sequence ID" value="CDO77504.1"/>
    <property type="molecule type" value="Genomic_DNA"/>
</dbReference>
<dbReference type="PROSITE" id="PS00109">
    <property type="entry name" value="PROTEIN_KINASE_TYR"/>
    <property type="match status" value="1"/>
</dbReference>
<dbReference type="OrthoDB" id="2757790at2759"/>
<evidence type="ECO:0000256" key="2">
    <source>
        <dbReference type="SAM" id="SignalP"/>
    </source>
</evidence>
<dbReference type="Proteomes" id="UP000029665">
    <property type="component" value="Unassembled WGS sequence"/>
</dbReference>